<proteinExistence type="predicted"/>
<evidence type="ECO:0000313" key="2">
    <source>
        <dbReference type="Proteomes" id="UP000028719"/>
    </source>
</evidence>
<sequence length="153" mass="17784">MIEPNTLREIVAEMRTDLPEVKSVKFVVDDDELAAELKDHSVTDNMILVVVLPSFNGFGKEDESGMRSFLQFFLMEKVDTKTFKTQDQYIDLFQRILVVVKKFLRKLFSSDDENRNCLAMTLDYSSLKVNALTKKSQCNGWMIEVDEEKHEDF</sequence>
<organism evidence="1 2">
    <name type="scientific">Chryseobacterium vrystaatense</name>
    <dbReference type="NCBI Taxonomy" id="307480"/>
    <lineage>
        <taxon>Bacteria</taxon>
        <taxon>Pseudomonadati</taxon>
        <taxon>Bacteroidota</taxon>
        <taxon>Flavobacteriia</taxon>
        <taxon>Flavobacteriales</taxon>
        <taxon>Weeksellaceae</taxon>
        <taxon>Chryseobacterium group</taxon>
        <taxon>Chryseobacterium</taxon>
    </lineage>
</organism>
<keyword evidence="2" id="KW-1185">Reference proteome</keyword>
<protein>
    <submittedName>
        <fullName evidence="1">Uncharacterized protein</fullName>
    </submittedName>
</protein>
<gene>
    <name evidence="1" type="ORF">IW16_06175</name>
</gene>
<reference evidence="1 2" key="1">
    <citation type="submission" date="2014-07" db="EMBL/GenBank/DDBJ databases">
        <title>Genome of Chryseobacterium vrystaatense LMG 22846.</title>
        <authorList>
            <person name="Pipes S.E."/>
            <person name="Stropko S.J."/>
            <person name="Newman J.D."/>
        </authorList>
    </citation>
    <scope>NUCLEOTIDE SEQUENCE [LARGE SCALE GENOMIC DNA]</scope>
    <source>
        <strain evidence="1 2">LMG 22846</strain>
    </source>
</reference>
<dbReference type="RefSeq" id="WP_034740966.1">
    <property type="nucleotide sequence ID" value="NZ_JPRI01000002.1"/>
</dbReference>
<name>A0ABR4UP16_9FLAO</name>
<dbReference type="EMBL" id="JPRI01000002">
    <property type="protein sequence ID" value="KFF26862.1"/>
    <property type="molecule type" value="Genomic_DNA"/>
</dbReference>
<evidence type="ECO:0000313" key="1">
    <source>
        <dbReference type="EMBL" id="KFF26862.1"/>
    </source>
</evidence>
<dbReference type="Proteomes" id="UP000028719">
    <property type="component" value="Unassembled WGS sequence"/>
</dbReference>
<accession>A0ABR4UP16</accession>
<comment type="caution">
    <text evidence="1">The sequence shown here is derived from an EMBL/GenBank/DDBJ whole genome shotgun (WGS) entry which is preliminary data.</text>
</comment>